<dbReference type="InterPro" id="IPR007816">
    <property type="entry name" value="ResB-like_domain"/>
</dbReference>
<proteinExistence type="inferred from homology"/>
<evidence type="ECO:0000256" key="3">
    <source>
        <dbReference type="ARBA" id="ARBA00022748"/>
    </source>
</evidence>
<gene>
    <name evidence="9" type="ORF">D9Q98_006682</name>
</gene>
<evidence type="ECO:0000313" key="9">
    <source>
        <dbReference type="EMBL" id="KAI3428303.1"/>
    </source>
</evidence>
<keyword evidence="5 7" id="KW-0472">Membrane</keyword>
<feature type="transmembrane region" description="Helical" evidence="7">
    <location>
        <begin position="110"/>
        <end position="130"/>
    </location>
</feature>
<sequence>MQHCVRASAGATAHHTVGTYRCRLAPPAGPCQRTALPLAHTKLPAAHRRRCRVDCRSTQGPAAAPTLSDSDSEPSSTSGWRPPRPPPPPPQGPSPLRQLYKRTLKQLSNLKLALAELAVIAALSAVGTVIKQGETYEFYMENYPEEGRKVLGFLTGRIVVALQLDHIYTAEYFLLLLALLGASLTACTITNQWPAVKVARRWRFKGEQASLARLEVASRVPDARLVDVGRVLAAKNYQVFMKDGQLYGFKGLAGKLGPIGVHASMLLCMAGFVTGALGGFTGSVMIPQGSETVVASALRSASPLAWNPGGASAVIRCDDFRIDYREDGSVRQFYSDLTVLDVDGREQSTKTVSVNQPLRFGGVTAYQTDWSMSALKVRVAGSFVAPEDTAFQLPMAALNGGDSKLYATFLPAEDPALAPPGTAPRGVSILARDLQTVTFYDSKGEFAGVRRLGSGKPIEVEGMTIVAQEVLAATGLELKADPGVPLVYAGFGGLCVTTVVSYLSHSQVWAAQAGSGVIVGGTSNRAKVAFEQELSDMLGEVPEVLQQAPALVDVSGTGSSNGSSSGSNSSSSSSGSKDSKEQVL</sequence>
<dbReference type="GO" id="GO:0016020">
    <property type="term" value="C:membrane"/>
    <property type="evidence" value="ECO:0007669"/>
    <property type="project" value="UniProtKB-SubCell"/>
</dbReference>
<feature type="domain" description="ResB-like" evidence="8">
    <location>
        <begin position="389"/>
        <end position="534"/>
    </location>
</feature>
<dbReference type="InterPro" id="IPR023494">
    <property type="entry name" value="Cyt_c_bgen_Ccs1/CcsB/ResB"/>
</dbReference>
<feature type="region of interest" description="Disordered" evidence="6">
    <location>
        <begin position="56"/>
        <end position="97"/>
    </location>
</feature>
<keyword evidence="3" id="KW-0201">Cytochrome c-type biogenesis</keyword>
<name>A0A9D4TKU2_CHLVU</name>
<keyword evidence="4 7" id="KW-1133">Transmembrane helix</keyword>
<dbReference type="HAMAP" id="MF_01392">
    <property type="entry name" value="CytC_Ccs1"/>
    <property type="match status" value="1"/>
</dbReference>
<protein>
    <recommendedName>
        <fullName evidence="8">ResB-like domain-containing protein</fullName>
    </recommendedName>
</protein>
<reference evidence="9" key="2">
    <citation type="submission" date="2020-11" db="EMBL/GenBank/DDBJ databases">
        <authorList>
            <person name="Cecchin M."/>
            <person name="Marcolungo L."/>
            <person name="Rossato M."/>
            <person name="Girolomoni L."/>
            <person name="Cosentino E."/>
            <person name="Cuine S."/>
            <person name="Li-Beisson Y."/>
            <person name="Delledonne M."/>
            <person name="Ballottari M."/>
        </authorList>
    </citation>
    <scope>NUCLEOTIDE SEQUENCE</scope>
    <source>
        <strain evidence="9">211/11P</strain>
        <tissue evidence="9">Whole cell</tissue>
    </source>
</reference>
<feature type="transmembrane region" description="Helical" evidence="7">
    <location>
        <begin position="259"/>
        <end position="280"/>
    </location>
</feature>
<dbReference type="Proteomes" id="UP001055712">
    <property type="component" value="Unassembled WGS sequence"/>
</dbReference>
<feature type="region of interest" description="Disordered" evidence="6">
    <location>
        <begin position="552"/>
        <end position="584"/>
    </location>
</feature>
<dbReference type="Pfam" id="PF05140">
    <property type="entry name" value="ResB"/>
    <property type="match status" value="2"/>
</dbReference>
<dbReference type="PANTHER" id="PTHR31566:SF0">
    <property type="entry name" value="CYTOCHROME C BIOGENESIS PROTEIN CCS1, CHLOROPLASTIC"/>
    <property type="match status" value="1"/>
</dbReference>
<evidence type="ECO:0000313" key="10">
    <source>
        <dbReference type="Proteomes" id="UP001055712"/>
    </source>
</evidence>
<feature type="domain" description="ResB-like" evidence="8">
    <location>
        <begin position="110"/>
        <end position="383"/>
    </location>
</feature>
<organism evidence="9 10">
    <name type="scientific">Chlorella vulgaris</name>
    <name type="common">Green alga</name>
    <dbReference type="NCBI Taxonomy" id="3077"/>
    <lineage>
        <taxon>Eukaryota</taxon>
        <taxon>Viridiplantae</taxon>
        <taxon>Chlorophyta</taxon>
        <taxon>core chlorophytes</taxon>
        <taxon>Trebouxiophyceae</taxon>
        <taxon>Chlorellales</taxon>
        <taxon>Chlorellaceae</taxon>
        <taxon>Chlorella clade</taxon>
        <taxon>Chlorella</taxon>
    </lineage>
</organism>
<dbReference type="AlphaFoldDB" id="A0A9D4TKU2"/>
<keyword evidence="2 7" id="KW-0812">Transmembrane</keyword>
<evidence type="ECO:0000256" key="7">
    <source>
        <dbReference type="SAM" id="Phobius"/>
    </source>
</evidence>
<feature type="transmembrane region" description="Helical" evidence="7">
    <location>
        <begin position="172"/>
        <end position="193"/>
    </location>
</feature>
<feature type="compositionally biased region" description="Low complexity" evidence="6">
    <location>
        <begin position="555"/>
        <end position="576"/>
    </location>
</feature>
<evidence type="ECO:0000256" key="1">
    <source>
        <dbReference type="ARBA" id="ARBA00004141"/>
    </source>
</evidence>
<dbReference type="GO" id="GO:0017004">
    <property type="term" value="P:cytochrome complex assembly"/>
    <property type="evidence" value="ECO:0007669"/>
    <property type="project" value="UniProtKB-KW"/>
</dbReference>
<dbReference type="OrthoDB" id="565797at2759"/>
<comment type="caution">
    <text evidence="9">The sequence shown here is derived from an EMBL/GenBank/DDBJ whole genome shotgun (WGS) entry which is preliminary data.</text>
</comment>
<feature type="compositionally biased region" description="Low complexity" evidence="6">
    <location>
        <begin position="65"/>
        <end position="81"/>
    </location>
</feature>
<dbReference type="EMBL" id="SIDB01000009">
    <property type="protein sequence ID" value="KAI3428303.1"/>
    <property type="molecule type" value="Genomic_DNA"/>
</dbReference>
<evidence type="ECO:0000256" key="2">
    <source>
        <dbReference type="ARBA" id="ARBA00022692"/>
    </source>
</evidence>
<evidence type="ECO:0000259" key="8">
    <source>
        <dbReference type="Pfam" id="PF05140"/>
    </source>
</evidence>
<reference evidence="9" key="1">
    <citation type="journal article" date="2019" name="Plant J.">
        <title>Chlorella vulgaris genome assembly and annotation reveals the molecular basis for metabolic acclimation to high light conditions.</title>
        <authorList>
            <person name="Cecchin M."/>
            <person name="Marcolungo L."/>
            <person name="Rossato M."/>
            <person name="Girolomoni L."/>
            <person name="Cosentino E."/>
            <person name="Cuine S."/>
            <person name="Li-Beisson Y."/>
            <person name="Delledonne M."/>
            <person name="Ballottari M."/>
        </authorList>
    </citation>
    <scope>NUCLEOTIDE SEQUENCE</scope>
    <source>
        <strain evidence="9">211/11P</strain>
    </source>
</reference>
<evidence type="ECO:0000256" key="5">
    <source>
        <dbReference type="ARBA" id="ARBA00023136"/>
    </source>
</evidence>
<comment type="subcellular location">
    <subcellularLocation>
        <location evidence="1">Membrane</location>
        <topology evidence="1">Multi-pass membrane protein</topology>
    </subcellularLocation>
</comment>
<keyword evidence="10" id="KW-1185">Reference proteome</keyword>
<accession>A0A9D4TKU2</accession>
<evidence type="ECO:0000256" key="4">
    <source>
        <dbReference type="ARBA" id="ARBA00022989"/>
    </source>
</evidence>
<evidence type="ECO:0000256" key="6">
    <source>
        <dbReference type="SAM" id="MobiDB-lite"/>
    </source>
</evidence>
<dbReference type="PANTHER" id="PTHR31566">
    <property type="entry name" value="CYTOCHROME C BIOGENESIS PROTEIN CCS1, CHLOROPLASTIC"/>
    <property type="match status" value="1"/>
</dbReference>
<feature type="compositionally biased region" description="Pro residues" evidence="6">
    <location>
        <begin position="82"/>
        <end position="93"/>
    </location>
</feature>